<sequence length="389" mass="43970">MSKLILSSELLNRLVDGRTPSKDEAYHIYQDADRNPLELYKVSQFLRTKNKGTVVTYSRKVFFNLINLCRDTCSYCTYKSEPGQTKVSMLSKKDIITLTDVAKKHNCTEALFVTGERPEQKYQEARTWLKENGFSSTVEYLVEASEIALKGGLFPHTNAGNLTKDEMHQLKNTNVSLGLMLENSSERLSEDGMPHQFAPSKNPKARIKVLQNAGELKIPMTTGLLVGIGETPQELIDSIYAIKEIHDRYNNIQEIILQNFQPKIDTPMKSSPSPQEKYFKTFVALARIILPDMNIQIPPNLSPGSYSSFLSSGINDWGGISPITQDYVNPEFPWPRINEVDVNCANAGFSLRARFPVYPEFFHMVNPHLVEKMSEISDSENLVSAEYAK</sequence>
<comment type="pathway">
    <text evidence="2">Cofactor biosynthesis; coenzyme F0 biosynthesis.</text>
</comment>
<dbReference type="InterPro" id="IPR019939">
    <property type="entry name" value="CofG_family"/>
</dbReference>
<dbReference type="SMART" id="SM00729">
    <property type="entry name" value="Elp3"/>
    <property type="match status" value="1"/>
</dbReference>
<dbReference type="GO" id="GO:0016765">
    <property type="term" value="F:transferase activity, transferring alkyl or aryl (other than methyl) groups"/>
    <property type="evidence" value="ECO:0007669"/>
    <property type="project" value="InterPro"/>
</dbReference>
<dbReference type="SFLD" id="SFLDG01388">
    <property type="entry name" value="7_8-didemethyl-8-hydroxy-5-dea"/>
    <property type="match status" value="1"/>
</dbReference>
<dbReference type="Pfam" id="PF04055">
    <property type="entry name" value="Radical_SAM"/>
    <property type="match status" value="1"/>
</dbReference>
<keyword evidence="5" id="KW-0949">S-adenosyl-L-methionine</keyword>
<dbReference type="PROSITE" id="PS51918">
    <property type="entry name" value="RADICAL_SAM"/>
    <property type="match status" value="1"/>
</dbReference>
<dbReference type="InterPro" id="IPR034405">
    <property type="entry name" value="F420"/>
</dbReference>
<reference evidence="13" key="1">
    <citation type="submission" date="2015-10" db="EMBL/GenBank/DDBJ databases">
        <authorList>
            <person name="Lehtovirta-Morley L.E."/>
            <person name="Vieille C."/>
        </authorList>
    </citation>
    <scope>NUCLEOTIDE SEQUENCE [LARGE SCALE GENOMIC DNA]</scope>
</reference>
<evidence type="ECO:0000259" key="11">
    <source>
        <dbReference type="PROSITE" id="PS51918"/>
    </source>
</evidence>
<keyword evidence="9" id="KW-0456">Lyase</keyword>
<keyword evidence="6" id="KW-0479">Metal-binding</keyword>
<name>A0A128A289_9ARCH</name>
<dbReference type="InterPro" id="IPR058240">
    <property type="entry name" value="rSAM_sf"/>
</dbReference>
<dbReference type="InterPro" id="IPR013785">
    <property type="entry name" value="Aldolase_TIM"/>
</dbReference>
<evidence type="ECO:0000256" key="9">
    <source>
        <dbReference type="ARBA" id="ARBA00023239"/>
    </source>
</evidence>
<dbReference type="Gene3D" id="3.20.20.70">
    <property type="entry name" value="Aldolase class I"/>
    <property type="match status" value="1"/>
</dbReference>
<dbReference type="PANTHER" id="PTHR43076">
    <property type="entry name" value="FO SYNTHASE (COFH)"/>
    <property type="match status" value="1"/>
</dbReference>
<evidence type="ECO:0000256" key="1">
    <source>
        <dbReference type="ARBA" id="ARBA00001966"/>
    </source>
</evidence>
<dbReference type="HAMAP" id="MF_01611">
    <property type="entry name" value="FO_synth_sub1"/>
    <property type="match status" value="1"/>
</dbReference>
<dbReference type="InterPro" id="IPR006638">
    <property type="entry name" value="Elp3/MiaA/NifB-like_rSAM"/>
</dbReference>
<dbReference type="UniPathway" id="UPA00072"/>
<dbReference type="Proteomes" id="UP000196239">
    <property type="component" value="Chromosome 1"/>
</dbReference>
<dbReference type="NCBIfam" id="TIGR03550">
    <property type="entry name" value="F420_cofG"/>
    <property type="match status" value="1"/>
</dbReference>
<dbReference type="NCBIfam" id="NF004884">
    <property type="entry name" value="PRK06245.1"/>
    <property type="match status" value="1"/>
</dbReference>
<evidence type="ECO:0000256" key="6">
    <source>
        <dbReference type="ARBA" id="ARBA00022723"/>
    </source>
</evidence>
<keyword evidence="13" id="KW-1185">Reference proteome</keyword>
<dbReference type="CDD" id="cd01335">
    <property type="entry name" value="Radical_SAM"/>
    <property type="match status" value="1"/>
</dbReference>
<organism evidence="12 13">
    <name type="scientific">Nitrosotalea devaniterrae</name>
    <dbReference type="NCBI Taxonomy" id="1078905"/>
    <lineage>
        <taxon>Archaea</taxon>
        <taxon>Nitrososphaerota</taxon>
        <taxon>Nitrososphaeria</taxon>
        <taxon>Nitrosotaleales</taxon>
        <taxon>Nitrosotaleaceae</taxon>
        <taxon>Nitrosotalea</taxon>
    </lineage>
</organism>
<dbReference type="KEGG" id="ndv:NDEV_0672"/>
<dbReference type="EMBL" id="LN890280">
    <property type="protein sequence ID" value="CUR51437.1"/>
    <property type="molecule type" value="Genomic_DNA"/>
</dbReference>
<dbReference type="GO" id="GO:0051539">
    <property type="term" value="F:4 iron, 4 sulfur cluster binding"/>
    <property type="evidence" value="ECO:0007669"/>
    <property type="project" value="UniProtKB-KW"/>
</dbReference>
<evidence type="ECO:0000256" key="10">
    <source>
        <dbReference type="ARBA" id="ARBA00048974"/>
    </source>
</evidence>
<dbReference type="SFLD" id="SFLDG01064">
    <property type="entry name" value="F420__menaquinone_cofactor_bio"/>
    <property type="match status" value="1"/>
</dbReference>
<evidence type="ECO:0000256" key="8">
    <source>
        <dbReference type="ARBA" id="ARBA00023014"/>
    </source>
</evidence>
<dbReference type="SUPFAM" id="SSF102114">
    <property type="entry name" value="Radical SAM enzymes"/>
    <property type="match status" value="1"/>
</dbReference>
<evidence type="ECO:0000313" key="12">
    <source>
        <dbReference type="EMBL" id="CUR51437.1"/>
    </source>
</evidence>
<protein>
    <recommendedName>
        <fullName evidence="3">7,8-didemethyl-8-hydroxy-5-deazariboflavin synthase</fullName>
        <ecNumber evidence="3">4.3.1.32</ecNumber>
    </recommendedName>
</protein>
<keyword evidence="8" id="KW-0411">Iron-sulfur</keyword>
<dbReference type="EC" id="4.3.1.32" evidence="3"/>
<evidence type="ECO:0000256" key="7">
    <source>
        <dbReference type="ARBA" id="ARBA00023004"/>
    </source>
</evidence>
<comment type="cofactor">
    <cofactor evidence="1">
        <name>[4Fe-4S] cluster</name>
        <dbReference type="ChEBI" id="CHEBI:49883"/>
    </cofactor>
</comment>
<dbReference type="GO" id="GO:0044689">
    <property type="term" value="F:7,8-didemethyl-8-hydroxy-5-deazariboflavin synthase activity"/>
    <property type="evidence" value="ECO:0007669"/>
    <property type="project" value="UniProtKB-EC"/>
</dbReference>
<gene>
    <name evidence="12" type="primary">cofG</name>
    <name evidence="12" type="ORF">NDEV_0672</name>
</gene>
<evidence type="ECO:0000256" key="2">
    <source>
        <dbReference type="ARBA" id="ARBA00004712"/>
    </source>
</evidence>
<dbReference type="SFLD" id="SFLDF00294">
    <property type="entry name" value="7_8-didemethyl-8-hydroxy-5-dea"/>
    <property type="match status" value="1"/>
</dbReference>
<dbReference type="GO" id="GO:0046872">
    <property type="term" value="F:metal ion binding"/>
    <property type="evidence" value="ECO:0007669"/>
    <property type="project" value="UniProtKB-KW"/>
</dbReference>
<evidence type="ECO:0000256" key="5">
    <source>
        <dbReference type="ARBA" id="ARBA00022691"/>
    </source>
</evidence>
<proteinExistence type="inferred from homology"/>
<evidence type="ECO:0000313" key="13">
    <source>
        <dbReference type="Proteomes" id="UP000196239"/>
    </source>
</evidence>
<evidence type="ECO:0000256" key="4">
    <source>
        <dbReference type="ARBA" id="ARBA00022485"/>
    </source>
</evidence>
<accession>A0A128A289</accession>
<keyword evidence="7" id="KW-0408">Iron</keyword>
<comment type="catalytic activity">
    <reaction evidence="10">
        <text>5-amino-5-(4-hydroxybenzyl)-6-(D-ribitylimino)-5,6-dihydrouracil + S-adenosyl-L-methionine = 7,8-didemethyl-8-hydroxy-5-deazariboflavin + 5'-deoxyadenosine + L-methionine + NH4(+) + H(+)</text>
        <dbReference type="Rhea" id="RHEA:55204"/>
        <dbReference type="ChEBI" id="CHEBI:15378"/>
        <dbReference type="ChEBI" id="CHEBI:17319"/>
        <dbReference type="ChEBI" id="CHEBI:28938"/>
        <dbReference type="ChEBI" id="CHEBI:57844"/>
        <dbReference type="ChEBI" id="CHEBI:59789"/>
        <dbReference type="ChEBI" id="CHEBI:59904"/>
        <dbReference type="ChEBI" id="CHEBI:85936"/>
        <dbReference type="EC" id="4.3.1.32"/>
    </reaction>
</comment>
<dbReference type="PANTHER" id="PTHR43076:SF15">
    <property type="entry name" value="7,8-DIDEMETHYL-8-HYDROXY-5-DEAZARIBOFLAVIN SYNTHASE"/>
    <property type="match status" value="1"/>
</dbReference>
<dbReference type="InterPro" id="IPR007197">
    <property type="entry name" value="rSAM"/>
</dbReference>
<dbReference type="SFLD" id="SFLDS00029">
    <property type="entry name" value="Radical_SAM"/>
    <property type="match status" value="1"/>
</dbReference>
<keyword evidence="4" id="KW-0004">4Fe-4S</keyword>
<keyword evidence="12" id="KW-0808">Transferase</keyword>
<dbReference type="AlphaFoldDB" id="A0A128A289"/>
<feature type="domain" description="Radical SAM core" evidence="11">
    <location>
        <begin position="55"/>
        <end position="300"/>
    </location>
</feature>
<evidence type="ECO:0000256" key="3">
    <source>
        <dbReference type="ARBA" id="ARBA00012126"/>
    </source>
</evidence>